<proteinExistence type="predicted"/>
<protein>
    <submittedName>
        <fullName evidence="1">Uncharacterized protein</fullName>
    </submittedName>
</protein>
<organism evidence="1 2">
    <name type="scientific">Gordonia aquimaris</name>
    <dbReference type="NCBI Taxonomy" id="2984863"/>
    <lineage>
        <taxon>Bacteria</taxon>
        <taxon>Bacillati</taxon>
        <taxon>Actinomycetota</taxon>
        <taxon>Actinomycetes</taxon>
        <taxon>Mycobacteriales</taxon>
        <taxon>Gordoniaceae</taxon>
        <taxon>Gordonia</taxon>
    </lineage>
</organism>
<keyword evidence="2" id="KW-1185">Reference proteome</keyword>
<gene>
    <name evidence="1" type="ORF">OSB52_19230</name>
</gene>
<reference evidence="1" key="1">
    <citation type="submission" date="2022-10" db="EMBL/GenBank/DDBJ databases">
        <title>WGS of marine actinomycetes from Thailand.</title>
        <authorList>
            <person name="Thawai C."/>
        </authorList>
    </citation>
    <scope>NUCLEOTIDE SEQUENCE</scope>
    <source>
        <strain evidence="1">SW21</strain>
    </source>
</reference>
<dbReference type="RefSeq" id="WP_266063129.1">
    <property type="nucleotide sequence ID" value="NZ_JAPKFM010000024.1"/>
</dbReference>
<dbReference type="EMBL" id="JAPKFM010000024">
    <property type="protein sequence ID" value="MCX2966220.1"/>
    <property type="molecule type" value="Genomic_DNA"/>
</dbReference>
<name>A0A9X3D7E1_9ACTN</name>
<accession>A0A9X3D7E1</accession>
<dbReference type="Proteomes" id="UP001143347">
    <property type="component" value="Unassembled WGS sequence"/>
</dbReference>
<dbReference type="AlphaFoldDB" id="A0A9X3D7E1"/>
<comment type="caution">
    <text evidence="1">The sequence shown here is derived from an EMBL/GenBank/DDBJ whole genome shotgun (WGS) entry which is preliminary data.</text>
</comment>
<dbReference type="Gene3D" id="3.40.1620.10">
    <property type="entry name" value="YefM-like domain"/>
    <property type="match status" value="1"/>
</dbReference>
<sequence length="168" mass="18512">MVSYPVFQGMDTMNISEARSALSETVRTVFERGKTLGINVNGRTQAMLAPPTHTNRDLGAWFEAARSVPSHQLPSPLDQHAVDDGGVGACLWIHATSGAMIAAIPTGRWDTPGAHFAFYYSHPGLPRALHLDGWTYALAAWHNRSAAGYDERRKEVLELFRERAPRAN</sequence>
<evidence type="ECO:0000313" key="2">
    <source>
        <dbReference type="Proteomes" id="UP001143347"/>
    </source>
</evidence>
<evidence type="ECO:0000313" key="1">
    <source>
        <dbReference type="EMBL" id="MCX2966220.1"/>
    </source>
</evidence>